<evidence type="ECO:0000313" key="3">
    <source>
        <dbReference type="Proteomes" id="UP000190367"/>
    </source>
</evidence>
<name>A0A1T4SU46_9BACT</name>
<keyword evidence="1" id="KW-1133">Transmembrane helix</keyword>
<feature type="transmembrane region" description="Helical" evidence="1">
    <location>
        <begin position="44"/>
        <end position="65"/>
    </location>
</feature>
<keyword evidence="1" id="KW-0812">Transmembrane</keyword>
<dbReference type="PROSITE" id="PS51257">
    <property type="entry name" value="PROKAR_LIPOPROTEIN"/>
    <property type="match status" value="1"/>
</dbReference>
<sequence length="426" mass="48960">MKNPQTWQFNILDYKRSLWGVAACVTGFLGSCIPALLLELSIGIVIGVVLVVMCTLFFFMMKWTWRNETLTLYHDRIESALYGTIYFTDIRKISRPWGTDAPGVKLRLRKKRVSWYMTRSSRAVIQNTPEEVALFKDFLRHLEAAMNKQEEKQFKTSVVKTEEVSPSPAEQLSQINNHPNDNTSLIVGGTFILLIMMVVAMCATRGRKPDFARMKAASQERFYSNKQKLDELVAQRMEKEGGAFLYTNDHAATIKLLPDINTGNPLNIDLFQYTEANRDMEAIFANPDSAQLYIYVITGDSAVRRMRSDTSSRQFFFRAYDPQQRIRPLGKPWGDTTGQYNDPVLDVSWNVPLTDTSHLLYAMDRSIPGINIMLSQIRLRPTFRFYMTGKVKQGMNEPAFREAVITLNKLLHRNKVDTTTFRITRL</sequence>
<evidence type="ECO:0000256" key="1">
    <source>
        <dbReference type="SAM" id="Phobius"/>
    </source>
</evidence>
<feature type="transmembrane region" description="Helical" evidence="1">
    <location>
        <begin position="17"/>
        <end position="37"/>
    </location>
</feature>
<proteinExistence type="predicted"/>
<dbReference type="AlphaFoldDB" id="A0A1T4SU46"/>
<dbReference type="OrthoDB" id="6181406at2"/>
<evidence type="ECO:0000313" key="2">
    <source>
        <dbReference type="EMBL" id="SKA31418.1"/>
    </source>
</evidence>
<dbReference type="Proteomes" id="UP000190367">
    <property type="component" value="Unassembled WGS sequence"/>
</dbReference>
<feature type="transmembrane region" description="Helical" evidence="1">
    <location>
        <begin position="185"/>
        <end position="204"/>
    </location>
</feature>
<keyword evidence="1" id="KW-0472">Membrane</keyword>
<dbReference type="EMBL" id="FUWZ01000003">
    <property type="protein sequence ID" value="SKA31418.1"/>
    <property type="molecule type" value="Genomic_DNA"/>
</dbReference>
<gene>
    <name evidence="2" type="ORF">SAMN04488128_103474</name>
</gene>
<keyword evidence="3" id="KW-1185">Reference proteome</keyword>
<accession>A0A1T4SU46</accession>
<organism evidence="2 3">
    <name type="scientific">Chitinophaga eiseniae</name>
    <dbReference type="NCBI Taxonomy" id="634771"/>
    <lineage>
        <taxon>Bacteria</taxon>
        <taxon>Pseudomonadati</taxon>
        <taxon>Bacteroidota</taxon>
        <taxon>Chitinophagia</taxon>
        <taxon>Chitinophagales</taxon>
        <taxon>Chitinophagaceae</taxon>
        <taxon>Chitinophaga</taxon>
    </lineage>
</organism>
<reference evidence="3" key="1">
    <citation type="submission" date="2017-02" db="EMBL/GenBank/DDBJ databases">
        <authorList>
            <person name="Varghese N."/>
            <person name="Submissions S."/>
        </authorList>
    </citation>
    <scope>NUCLEOTIDE SEQUENCE [LARGE SCALE GENOMIC DNA]</scope>
    <source>
        <strain evidence="3">DSM 22224</strain>
    </source>
</reference>
<protein>
    <submittedName>
        <fullName evidence="2">Uncharacterized protein</fullName>
    </submittedName>
</protein>
<dbReference type="RefSeq" id="WP_078670821.1">
    <property type="nucleotide sequence ID" value="NZ_FUWZ01000003.1"/>
</dbReference>